<name>A0A382RVA4_9ZZZZ</name>
<dbReference type="AlphaFoldDB" id="A0A382RVA4"/>
<protein>
    <submittedName>
        <fullName evidence="1">Uncharacterized protein</fullName>
    </submittedName>
</protein>
<proteinExistence type="predicted"/>
<feature type="non-terminal residue" evidence="1">
    <location>
        <position position="1"/>
    </location>
</feature>
<sequence>PFILDDENQVDNQTTYSCRLGVGYCLLR</sequence>
<evidence type="ECO:0000313" key="1">
    <source>
        <dbReference type="EMBL" id="SVD01614.1"/>
    </source>
</evidence>
<organism evidence="1">
    <name type="scientific">marine metagenome</name>
    <dbReference type="NCBI Taxonomy" id="408172"/>
    <lineage>
        <taxon>unclassified sequences</taxon>
        <taxon>metagenomes</taxon>
        <taxon>ecological metagenomes</taxon>
    </lineage>
</organism>
<dbReference type="EMBL" id="UINC01124458">
    <property type="protein sequence ID" value="SVD01614.1"/>
    <property type="molecule type" value="Genomic_DNA"/>
</dbReference>
<gene>
    <name evidence="1" type="ORF">METZ01_LOCUS354468</name>
</gene>
<reference evidence="1" key="1">
    <citation type="submission" date="2018-05" db="EMBL/GenBank/DDBJ databases">
        <authorList>
            <person name="Lanie J.A."/>
            <person name="Ng W.-L."/>
            <person name="Kazmierczak K.M."/>
            <person name="Andrzejewski T.M."/>
            <person name="Davidsen T.M."/>
            <person name="Wayne K.J."/>
            <person name="Tettelin H."/>
            <person name="Glass J.I."/>
            <person name="Rusch D."/>
            <person name="Podicherti R."/>
            <person name="Tsui H.-C.T."/>
            <person name="Winkler M.E."/>
        </authorList>
    </citation>
    <scope>NUCLEOTIDE SEQUENCE</scope>
</reference>
<accession>A0A382RVA4</accession>